<dbReference type="PANTHER" id="PTHR11082">
    <property type="entry name" value="TRNA-DIHYDROURIDINE SYNTHASE"/>
    <property type="match status" value="1"/>
</dbReference>
<gene>
    <name evidence="3" type="ORF">GH714_014910</name>
</gene>
<dbReference type="Proteomes" id="UP000467840">
    <property type="component" value="Chromosome 12"/>
</dbReference>
<comment type="caution">
    <text evidence="3">The sequence shown here is derived from an EMBL/GenBank/DDBJ whole genome shotgun (WGS) entry which is preliminary data.</text>
</comment>
<name>A0A6A6K6E7_HEVBR</name>
<dbReference type="EMBL" id="JAAGAX010000018">
    <property type="protein sequence ID" value="KAF2283758.1"/>
    <property type="molecule type" value="Genomic_DNA"/>
</dbReference>
<evidence type="ECO:0000256" key="1">
    <source>
        <dbReference type="ARBA" id="ARBA00022857"/>
    </source>
</evidence>
<dbReference type="GO" id="GO:0017150">
    <property type="term" value="F:tRNA dihydrouridine synthase activity"/>
    <property type="evidence" value="ECO:0007669"/>
    <property type="project" value="TreeGrafter"/>
</dbReference>
<protein>
    <submittedName>
        <fullName evidence="3">Uncharacterized protein</fullName>
    </submittedName>
</protein>
<evidence type="ECO:0000313" key="4">
    <source>
        <dbReference type="Proteomes" id="UP000467840"/>
    </source>
</evidence>
<reference evidence="3 4" key="1">
    <citation type="journal article" date="2020" name="Mol. Plant">
        <title>The Chromosome-Based Rubber Tree Genome Provides New Insights into Spurge Genome Evolution and Rubber Biosynthesis.</title>
        <authorList>
            <person name="Liu J."/>
            <person name="Shi C."/>
            <person name="Shi C.C."/>
            <person name="Li W."/>
            <person name="Zhang Q.J."/>
            <person name="Zhang Y."/>
            <person name="Li K."/>
            <person name="Lu H.F."/>
            <person name="Shi C."/>
            <person name="Zhu S.T."/>
            <person name="Xiao Z.Y."/>
            <person name="Nan H."/>
            <person name="Yue Y."/>
            <person name="Zhu X.G."/>
            <person name="Wu Y."/>
            <person name="Hong X.N."/>
            <person name="Fan G.Y."/>
            <person name="Tong Y."/>
            <person name="Zhang D."/>
            <person name="Mao C.L."/>
            <person name="Liu Y.L."/>
            <person name="Hao S.J."/>
            <person name="Liu W.Q."/>
            <person name="Lv M.Q."/>
            <person name="Zhang H.B."/>
            <person name="Liu Y."/>
            <person name="Hu-Tang G.R."/>
            <person name="Wang J.P."/>
            <person name="Wang J.H."/>
            <person name="Sun Y.H."/>
            <person name="Ni S.B."/>
            <person name="Chen W.B."/>
            <person name="Zhang X.C."/>
            <person name="Jiao Y.N."/>
            <person name="Eichler E.E."/>
            <person name="Li G.H."/>
            <person name="Liu X."/>
            <person name="Gao L.Z."/>
        </authorList>
    </citation>
    <scope>NUCLEOTIDE SEQUENCE [LARGE SCALE GENOMIC DNA]</scope>
    <source>
        <strain evidence="4">cv. GT1</strain>
        <tissue evidence="3">Leaf</tissue>
    </source>
</reference>
<evidence type="ECO:0000313" key="3">
    <source>
        <dbReference type="EMBL" id="KAF2283758.1"/>
    </source>
</evidence>
<keyword evidence="4" id="KW-1185">Reference proteome</keyword>
<accession>A0A6A6K6E7</accession>
<keyword evidence="1" id="KW-0521">NADP</keyword>
<sequence length="217" mass="24650">MVSFLTQCRTPPVLDAFSVLLNDNSNQRTIPLCLCRYGVVLLLAPPGQYLRGKPGVERAWSHWTKLRRHKLIVALVADKSELPFRMLRRKYGVEAAYIQMLHSRIFSENDKNINQESPLVRWKEIPAEWKAIKAVKSCVKKVQICLEENGVDGCFSAESLVENPALFAGFQTAKWLTGDKESSRDGKLDQADVLVEYLKLCIPCTMENDLLSMHNLD</sequence>
<evidence type="ECO:0000256" key="2">
    <source>
        <dbReference type="ARBA" id="ARBA00023027"/>
    </source>
</evidence>
<proteinExistence type="predicted"/>
<dbReference type="PANTHER" id="PTHR11082:SF5">
    <property type="entry name" value="TRNA-DIHYDROURIDINE(16_17) SYNTHASE [NAD(P)(+)]-LIKE"/>
    <property type="match status" value="1"/>
</dbReference>
<dbReference type="AlphaFoldDB" id="A0A6A6K6E7"/>
<keyword evidence="2" id="KW-0520">NAD</keyword>
<organism evidence="3 4">
    <name type="scientific">Hevea brasiliensis</name>
    <name type="common">Para rubber tree</name>
    <name type="synonym">Siphonia brasiliensis</name>
    <dbReference type="NCBI Taxonomy" id="3981"/>
    <lineage>
        <taxon>Eukaryota</taxon>
        <taxon>Viridiplantae</taxon>
        <taxon>Streptophyta</taxon>
        <taxon>Embryophyta</taxon>
        <taxon>Tracheophyta</taxon>
        <taxon>Spermatophyta</taxon>
        <taxon>Magnoliopsida</taxon>
        <taxon>eudicotyledons</taxon>
        <taxon>Gunneridae</taxon>
        <taxon>Pentapetalae</taxon>
        <taxon>rosids</taxon>
        <taxon>fabids</taxon>
        <taxon>Malpighiales</taxon>
        <taxon>Euphorbiaceae</taxon>
        <taxon>Crotonoideae</taxon>
        <taxon>Micrandreae</taxon>
        <taxon>Hevea</taxon>
    </lineage>
</organism>